<dbReference type="EMBL" id="CAJNNV010016865">
    <property type="protein sequence ID" value="CAE8604731.1"/>
    <property type="molecule type" value="Genomic_DNA"/>
</dbReference>
<protein>
    <recommendedName>
        <fullName evidence="4">C3H1-type domain-containing protein</fullName>
    </recommendedName>
</protein>
<comment type="caution">
    <text evidence="2">The sequence shown here is derived from an EMBL/GenBank/DDBJ whole genome shotgun (WGS) entry which is preliminary data.</text>
</comment>
<sequence>VSGGMAEVFQPVKIPITGMQSVSLSAPLEDVIAKDADRHVLNLSDGMDSARSTASASGTGSDVDRGSSRVSDDHTRHSFVPSSPEGARSAPQLQAAENSAADEDCTCRGDPLLGEIGMAHRGFPAGLPSQGSVGHWQGRCKPCAFLYEGCENGFLCEFCHLCPPGEIKRRKRLKIALKRRITRGKDTKDTPSVKESN</sequence>
<reference evidence="2" key="1">
    <citation type="submission" date="2021-02" db="EMBL/GenBank/DDBJ databases">
        <authorList>
            <person name="Dougan E. K."/>
            <person name="Rhodes N."/>
            <person name="Thang M."/>
            <person name="Chan C."/>
        </authorList>
    </citation>
    <scope>NUCLEOTIDE SEQUENCE</scope>
</reference>
<organism evidence="2 3">
    <name type="scientific">Polarella glacialis</name>
    <name type="common">Dinoflagellate</name>
    <dbReference type="NCBI Taxonomy" id="89957"/>
    <lineage>
        <taxon>Eukaryota</taxon>
        <taxon>Sar</taxon>
        <taxon>Alveolata</taxon>
        <taxon>Dinophyceae</taxon>
        <taxon>Suessiales</taxon>
        <taxon>Suessiaceae</taxon>
        <taxon>Polarella</taxon>
    </lineage>
</organism>
<proteinExistence type="predicted"/>
<feature type="non-terminal residue" evidence="2">
    <location>
        <position position="197"/>
    </location>
</feature>
<evidence type="ECO:0008006" key="4">
    <source>
        <dbReference type="Google" id="ProtNLM"/>
    </source>
</evidence>
<evidence type="ECO:0000256" key="1">
    <source>
        <dbReference type="SAM" id="MobiDB-lite"/>
    </source>
</evidence>
<dbReference type="AlphaFoldDB" id="A0A813ERV5"/>
<gene>
    <name evidence="2" type="ORF">PGLA1383_LOCUS22878</name>
</gene>
<feature type="compositionally biased region" description="Basic and acidic residues" evidence="1">
    <location>
        <begin position="62"/>
        <end position="76"/>
    </location>
</feature>
<evidence type="ECO:0000313" key="2">
    <source>
        <dbReference type="EMBL" id="CAE8604731.1"/>
    </source>
</evidence>
<dbReference type="OrthoDB" id="415835at2759"/>
<feature type="region of interest" description="Disordered" evidence="1">
    <location>
        <begin position="43"/>
        <end position="102"/>
    </location>
</feature>
<dbReference type="Proteomes" id="UP000654075">
    <property type="component" value="Unassembled WGS sequence"/>
</dbReference>
<keyword evidence="3" id="KW-1185">Reference proteome</keyword>
<name>A0A813ERV5_POLGL</name>
<accession>A0A813ERV5</accession>
<feature type="compositionally biased region" description="Low complexity" evidence="1">
    <location>
        <begin position="49"/>
        <end position="61"/>
    </location>
</feature>
<evidence type="ECO:0000313" key="3">
    <source>
        <dbReference type="Proteomes" id="UP000654075"/>
    </source>
</evidence>